<gene>
    <name evidence="2" type="ORF">F8A88_09445</name>
</gene>
<keyword evidence="3" id="KW-1185">Reference proteome</keyword>
<feature type="region of interest" description="Disordered" evidence="1">
    <location>
        <begin position="313"/>
        <end position="334"/>
    </location>
</feature>
<dbReference type="AlphaFoldDB" id="A0A6N6N4Z2"/>
<feature type="region of interest" description="Disordered" evidence="1">
    <location>
        <begin position="236"/>
        <end position="255"/>
    </location>
</feature>
<dbReference type="RefSeq" id="WP_151150893.1">
    <property type="nucleotide sequence ID" value="NZ_WAIE01000003.1"/>
</dbReference>
<sequence>MSTPVAFSPKLLAPTSLAESTVSSDSAKNRTMAIPDGRDAVSLSREAQIQRESQTEETSGNVWKSRYGFREGTTTLANGRTQVVSFEDNQMHLQEYKGGRLVKKMTGTTDGETMTTDVEHYDDNGRVTQTVSTTLTGLGDNASKHTTAAMHRSIQWYDHGEIIREMTDSTTLDASYVRIGTDAFGTTATSLQDMVNHMTDDSLHLSYRADLQEYEDGKLRRTAQASYMADSWRQTNRTGKFNSGQNPGTSKMQNGKSAISYSMTEYDQDGERLREASFSDRIDTKKKQFGEVPVLKQELSVRWFSQGELVKNSHGTLTAEQSRTQPLPDRRPNLLSSTHVPVEEYAGDKPLAAGEMLASGFMRHDGDAATGMALSQYEDAGDANAQFNGKGPYQISMESETYRDGKIVARQTDSERAQKNVLPVENGFRTGGSLTEDDVPGILLSSEHGEESYRDGVSEKKAVLRSHEVMNRDDNNVLFVETVQHGTMTENGQSKTLTNVLRAGLVQTDQERGNARTAWNSEAGPTVADMLQVMGTRP</sequence>
<name>A0A6N6N4Z2_9BACT</name>
<dbReference type="EMBL" id="WAIE01000003">
    <property type="protein sequence ID" value="KAB1441801.1"/>
    <property type="molecule type" value="Genomic_DNA"/>
</dbReference>
<evidence type="ECO:0000313" key="2">
    <source>
        <dbReference type="EMBL" id="KAB1441801.1"/>
    </source>
</evidence>
<protein>
    <submittedName>
        <fullName evidence="2">Uncharacterized protein</fullName>
    </submittedName>
</protein>
<proteinExistence type="predicted"/>
<evidence type="ECO:0000256" key="1">
    <source>
        <dbReference type="SAM" id="MobiDB-lite"/>
    </source>
</evidence>
<accession>A0A6N6N4Z2</accession>
<dbReference type="OrthoDB" id="5464554at2"/>
<organism evidence="2 3">
    <name type="scientific">Pseudodesulfovibrio senegalensis</name>
    <dbReference type="NCBI Taxonomy" id="1721087"/>
    <lineage>
        <taxon>Bacteria</taxon>
        <taxon>Pseudomonadati</taxon>
        <taxon>Thermodesulfobacteriota</taxon>
        <taxon>Desulfovibrionia</taxon>
        <taxon>Desulfovibrionales</taxon>
        <taxon>Desulfovibrionaceae</taxon>
    </lineage>
</organism>
<reference evidence="2 3" key="1">
    <citation type="journal article" date="2017" name="Int. J. Syst. Evol. Microbiol.">
        <title>Desulfovibrio senegalensis sp. nov., a mesophilic sulfate reducer isolated from marine sediment.</title>
        <authorList>
            <person name="Thioye A."/>
            <person name="Gam Z.B.A."/>
            <person name="Mbengue M."/>
            <person name="Cayol J.L."/>
            <person name="Joseph-Bartoli M."/>
            <person name="Toure-Kane C."/>
            <person name="Labat M."/>
        </authorList>
    </citation>
    <scope>NUCLEOTIDE SEQUENCE [LARGE SCALE GENOMIC DNA]</scope>
    <source>
        <strain evidence="2 3">DSM 101509</strain>
    </source>
</reference>
<evidence type="ECO:0000313" key="3">
    <source>
        <dbReference type="Proteomes" id="UP000438699"/>
    </source>
</evidence>
<dbReference type="Proteomes" id="UP000438699">
    <property type="component" value="Unassembled WGS sequence"/>
</dbReference>
<feature type="compositionally biased region" description="Polar residues" evidence="1">
    <location>
        <begin position="313"/>
        <end position="325"/>
    </location>
</feature>
<comment type="caution">
    <text evidence="2">The sequence shown here is derived from an EMBL/GenBank/DDBJ whole genome shotgun (WGS) entry which is preliminary data.</text>
</comment>